<organism evidence="13 14">
    <name type="scientific">Marinospirillum insulare</name>
    <dbReference type="NCBI Taxonomy" id="217169"/>
    <lineage>
        <taxon>Bacteria</taxon>
        <taxon>Pseudomonadati</taxon>
        <taxon>Pseudomonadota</taxon>
        <taxon>Gammaproteobacteria</taxon>
        <taxon>Oceanospirillales</taxon>
        <taxon>Oceanospirillaceae</taxon>
        <taxon>Marinospirillum</taxon>
    </lineage>
</organism>
<evidence type="ECO:0000256" key="2">
    <source>
        <dbReference type="ARBA" id="ARBA00022519"/>
    </source>
</evidence>
<dbReference type="RefSeq" id="WP_027850707.1">
    <property type="nucleotide sequence ID" value="NZ_BSOR01000020.1"/>
</dbReference>
<feature type="compositionally biased region" description="Basic and acidic residues" evidence="11">
    <location>
        <begin position="208"/>
        <end position="224"/>
    </location>
</feature>
<dbReference type="SMART" id="SM00771">
    <property type="entry name" value="ZipA_C"/>
    <property type="match status" value="1"/>
</dbReference>
<protein>
    <recommendedName>
        <fullName evidence="8 9">Cell division protein ZipA</fullName>
    </recommendedName>
</protein>
<dbReference type="SUPFAM" id="SSF64383">
    <property type="entry name" value="Cell-division protein ZipA, C-terminal domain"/>
    <property type="match status" value="1"/>
</dbReference>
<name>A0ABQ5ZXY7_9GAMM</name>
<keyword evidence="14" id="KW-1185">Reference proteome</keyword>
<dbReference type="Proteomes" id="UP001156682">
    <property type="component" value="Unassembled WGS sequence"/>
</dbReference>
<keyword evidence="4 8" id="KW-0812">Transmembrane</keyword>
<keyword evidence="7 8" id="KW-0131">Cell cycle</keyword>
<comment type="function">
    <text evidence="8 9">Essential cell division protein that stabilizes the FtsZ protofilaments by cross-linking them and that serves as a cytoplasmic membrane anchor for the Z ring. Also required for the recruitment to the septal ring of downstream cell division proteins.</text>
</comment>
<evidence type="ECO:0000256" key="6">
    <source>
        <dbReference type="ARBA" id="ARBA00023136"/>
    </source>
</evidence>
<sequence length="404" mass="46153">MGLQEGLMLLGAAVFILVLIDAIRRKRAAARREKDDYEDPEEIERRAQLARELPTLNVDGKKPASQKGLDPLFDDIDIFDDDPIPVLRNKQQLPEENSQLNTTQASELDEQPKAAITEKGPIVDEPTSIKPKTYRSEEEEELAWDKMRRKFSVDPTFAEASRSSMELQQKELQQLKEQKIDLAKQKQEQARFEENDNLDDLVELEHPKIKQPPKEATEKAKEQPETVAEIDPEEKEQNLRTALLTSLEKSAWGGSEKFLTINVNAPEDKAIVGSHLRYLMDKIGMKLSESGFYHYVEEQDAQSFLGYSLVNMFSPGNFDPNTTEEFLTTGIVLVMPLPNTPQPMAVFERMLATAKVMEESWGAELQDEQRSNLTQQTIEHYRQTIKDFEYQKRVNAKKAKRAGS</sequence>
<feature type="coiled-coil region" evidence="10">
    <location>
        <begin position="158"/>
        <end position="195"/>
    </location>
</feature>
<evidence type="ECO:0000256" key="9">
    <source>
        <dbReference type="RuleBase" id="RU003612"/>
    </source>
</evidence>
<evidence type="ECO:0000256" key="10">
    <source>
        <dbReference type="SAM" id="Coils"/>
    </source>
</evidence>
<keyword evidence="3 8" id="KW-0132">Cell division</keyword>
<accession>A0ABQ5ZXY7</accession>
<evidence type="ECO:0000256" key="8">
    <source>
        <dbReference type="HAMAP-Rule" id="MF_00509"/>
    </source>
</evidence>
<evidence type="ECO:0000256" key="3">
    <source>
        <dbReference type="ARBA" id="ARBA00022618"/>
    </source>
</evidence>
<feature type="domain" description="ZipA C-terminal FtsZ-binding" evidence="12">
    <location>
        <begin position="255"/>
        <end position="385"/>
    </location>
</feature>
<comment type="similarity">
    <text evidence="8 9">Belongs to the ZipA family.</text>
</comment>
<keyword evidence="2 8" id="KW-0997">Cell inner membrane</keyword>
<proteinExistence type="inferred from homology"/>
<keyword evidence="1 8" id="KW-1003">Cell membrane</keyword>
<feature type="region of interest" description="Disordered" evidence="11">
    <location>
        <begin position="208"/>
        <end position="236"/>
    </location>
</feature>
<feature type="region of interest" description="Disordered" evidence="11">
    <location>
        <begin position="29"/>
        <end position="137"/>
    </location>
</feature>
<feature type="compositionally biased region" description="Polar residues" evidence="11">
    <location>
        <begin position="89"/>
        <end position="106"/>
    </location>
</feature>
<evidence type="ECO:0000256" key="1">
    <source>
        <dbReference type="ARBA" id="ARBA00022475"/>
    </source>
</evidence>
<keyword evidence="10" id="KW-0175">Coiled coil</keyword>
<evidence type="ECO:0000256" key="4">
    <source>
        <dbReference type="ARBA" id="ARBA00022692"/>
    </source>
</evidence>
<dbReference type="Pfam" id="PF04354">
    <property type="entry name" value="ZipA_C"/>
    <property type="match status" value="1"/>
</dbReference>
<dbReference type="InterPro" id="IPR011919">
    <property type="entry name" value="Cell_div_ZipA"/>
</dbReference>
<evidence type="ECO:0000313" key="14">
    <source>
        <dbReference type="Proteomes" id="UP001156682"/>
    </source>
</evidence>
<dbReference type="PANTHER" id="PTHR38685">
    <property type="entry name" value="CELL DIVISION PROTEIN ZIPA"/>
    <property type="match status" value="1"/>
</dbReference>
<dbReference type="InterPro" id="IPR007449">
    <property type="entry name" value="ZipA_FtsZ-bd_C"/>
</dbReference>
<keyword evidence="5 8" id="KW-1133">Transmembrane helix</keyword>
<evidence type="ECO:0000256" key="7">
    <source>
        <dbReference type="ARBA" id="ARBA00023306"/>
    </source>
</evidence>
<dbReference type="InterPro" id="IPR036765">
    <property type="entry name" value="ZipA_FtsZ-bd_C_sf"/>
</dbReference>
<feature type="compositionally biased region" description="Acidic residues" evidence="11">
    <location>
        <begin position="72"/>
        <end position="83"/>
    </location>
</feature>
<comment type="subunit">
    <text evidence="8">Interacts with FtsZ via their C-terminal domains.</text>
</comment>
<evidence type="ECO:0000313" key="13">
    <source>
        <dbReference type="EMBL" id="GLR63885.1"/>
    </source>
</evidence>
<comment type="subcellular location">
    <subcellularLocation>
        <location evidence="8">Cell inner membrane</location>
        <topology evidence="8">Single-pass type I membrane protein</topology>
    </subcellularLocation>
    <text evidence="8">Localizes to the Z ring in an FtsZ-dependent manner.</text>
</comment>
<dbReference type="EMBL" id="BSOR01000020">
    <property type="protein sequence ID" value="GLR63885.1"/>
    <property type="molecule type" value="Genomic_DNA"/>
</dbReference>
<evidence type="ECO:0000259" key="12">
    <source>
        <dbReference type="SMART" id="SM00771"/>
    </source>
</evidence>
<evidence type="ECO:0000256" key="11">
    <source>
        <dbReference type="SAM" id="MobiDB-lite"/>
    </source>
</evidence>
<reference evidence="14" key="1">
    <citation type="journal article" date="2019" name="Int. J. Syst. Evol. Microbiol.">
        <title>The Global Catalogue of Microorganisms (GCM) 10K type strain sequencing project: providing services to taxonomists for standard genome sequencing and annotation.</title>
        <authorList>
            <consortium name="The Broad Institute Genomics Platform"/>
            <consortium name="The Broad Institute Genome Sequencing Center for Infectious Disease"/>
            <person name="Wu L."/>
            <person name="Ma J."/>
        </authorList>
    </citation>
    <scope>NUCLEOTIDE SEQUENCE [LARGE SCALE GENOMIC DNA]</scope>
    <source>
        <strain evidence="14">NBRC 100033</strain>
    </source>
</reference>
<dbReference type="Gene3D" id="3.30.1400.10">
    <property type="entry name" value="ZipA, C-terminal FtsZ-binding domain"/>
    <property type="match status" value="1"/>
</dbReference>
<dbReference type="PANTHER" id="PTHR38685:SF1">
    <property type="entry name" value="CELL DIVISION PROTEIN ZIPA"/>
    <property type="match status" value="1"/>
</dbReference>
<dbReference type="HAMAP" id="MF_00509">
    <property type="entry name" value="ZipA"/>
    <property type="match status" value="1"/>
</dbReference>
<keyword evidence="6 8" id="KW-0472">Membrane</keyword>
<evidence type="ECO:0000256" key="5">
    <source>
        <dbReference type="ARBA" id="ARBA00022989"/>
    </source>
</evidence>
<comment type="caution">
    <text evidence="13">The sequence shown here is derived from an EMBL/GenBank/DDBJ whole genome shotgun (WGS) entry which is preliminary data.</text>
</comment>
<gene>
    <name evidence="8" type="primary">zipA</name>
    <name evidence="13" type="ORF">GCM10007878_13220</name>
</gene>